<dbReference type="InterPro" id="IPR029787">
    <property type="entry name" value="Nucleotide_cyclase"/>
</dbReference>
<gene>
    <name evidence="7" type="ORF">CRN52_23000</name>
    <name evidence="6" type="ORF">FORC53_1075</name>
</gene>
<dbReference type="InterPro" id="IPR043128">
    <property type="entry name" value="Rev_trsase/Diguanyl_cyclase"/>
</dbReference>
<dbReference type="EMBL" id="PDGH01000146">
    <property type="protein sequence ID" value="POB41862.1"/>
    <property type="molecule type" value="Genomic_DNA"/>
</dbReference>
<dbReference type="Pfam" id="PF00990">
    <property type="entry name" value="GGDEF"/>
    <property type="match status" value="1"/>
</dbReference>
<reference evidence="6 9" key="1">
    <citation type="submission" date="2017-01" db="EMBL/GenBank/DDBJ databases">
        <title>Complete Genome Sequence of Vibrio vulnificus FORC_053.</title>
        <authorList>
            <consortium name="Food-borne Pathogen Omics Research Center"/>
            <person name="Chung H.Y."/>
            <person name="Na E.J."/>
            <person name="Song J.S."/>
            <person name="Kim H."/>
            <person name="Lee J.-H."/>
            <person name="Ryu S."/>
            <person name="Choi S.H."/>
        </authorList>
    </citation>
    <scope>NUCLEOTIDE SEQUENCE [LARGE SCALE GENOMIC DNA]</scope>
    <source>
        <strain evidence="6 9">FORC_053</strain>
    </source>
</reference>
<name>A0A1W6M506_VIBVL</name>
<evidence type="ECO:0000256" key="4">
    <source>
        <dbReference type="SAM" id="Phobius"/>
    </source>
</evidence>
<evidence type="ECO:0000256" key="1">
    <source>
        <dbReference type="ARBA" id="ARBA00001946"/>
    </source>
</evidence>
<dbReference type="Gene3D" id="3.30.70.270">
    <property type="match status" value="1"/>
</dbReference>
<evidence type="ECO:0000313" key="6">
    <source>
        <dbReference type="EMBL" id="AXX59414.1"/>
    </source>
</evidence>
<feature type="domain" description="GGDEF" evidence="5">
    <location>
        <begin position="378"/>
        <end position="510"/>
    </location>
</feature>
<dbReference type="InterPro" id="IPR000160">
    <property type="entry name" value="GGDEF_dom"/>
</dbReference>
<evidence type="ECO:0000256" key="3">
    <source>
        <dbReference type="ARBA" id="ARBA00034247"/>
    </source>
</evidence>
<evidence type="ECO:0000313" key="9">
    <source>
        <dbReference type="Proteomes" id="UP000263418"/>
    </source>
</evidence>
<keyword evidence="4" id="KW-0472">Membrane</keyword>
<dbReference type="PANTHER" id="PTHR45138">
    <property type="entry name" value="REGULATORY COMPONENTS OF SENSORY TRANSDUCTION SYSTEM"/>
    <property type="match status" value="1"/>
</dbReference>
<dbReference type="EC" id="2.7.7.65" evidence="2"/>
<comment type="cofactor">
    <cofactor evidence="1">
        <name>Mg(2+)</name>
        <dbReference type="ChEBI" id="CHEBI:18420"/>
    </cofactor>
</comment>
<dbReference type="PROSITE" id="PS50887">
    <property type="entry name" value="GGDEF"/>
    <property type="match status" value="1"/>
</dbReference>
<dbReference type="SMART" id="SM00267">
    <property type="entry name" value="GGDEF"/>
    <property type="match status" value="1"/>
</dbReference>
<accession>A0A1W6M506</accession>
<evidence type="ECO:0000256" key="2">
    <source>
        <dbReference type="ARBA" id="ARBA00012528"/>
    </source>
</evidence>
<sequence>MTRFGGQRVLFLSILGYRMSKKRQFSRRFVVLFPALIFLAVISMTVKNYYDSINRHIDEEYERIDRMLTRSIKILTALEYSFSSYTDDGYSILSNHNNKQENGLCFIWPIDPLLMADGMVPDQPEVDIDYMLAGLPELCASGSYLNQRVSEKSGFAPSLSFLHDLEPFMVSILYIDKHGYVISSPETYAASFSVELLDTLKARPFWQKTASNPGRVTFSGPGYEFDIKTATQESRYSLSIPVYEKGEHQGMLLISIEAKTLLTTNKQLAGEFHLWNTESPIPPNALRVRDIDFPTLNDSHVIFYTFDWTQELKNFVSYEKYSLAAAIFIYLLSTFTLFLVNTRHERQYFKDLATKDPMTGLLNRRGMQSVWRNKITKKKIALAVFDIDNFKSINDSHGHDVGDEAIKLVASCIRDNIRQCDVASRFGGEEFVITLYGDECDGMEKVLARVREAVNERSPQVVRHGFTISAGVVIREMGAGDSFDALFKAADDSLYQAKNSGKDKIVYCATSSCSR</sequence>
<dbReference type="Proteomes" id="UP000263418">
    <property type="component" value="Chromosome 1"/>
</dbReference>
<evidence type="ECO:0000313" key="7">
    <source>
        <dbReference type="EMBL" id="POB41862.1"/>
    </source>
</evidence>
<dbReference type="GO" id="GO:1902201">
    <property type="term" value="P:negative regulation of bacterial-type flagellum-dependent cell motility"/>
    <property type="evidence" value="ECO:0007669"/>
    <property type="project" value="TreeGrafter"/>
</dbReference>
<dbReference type="PANTHER" id="PTHR45138:SF9">
    <property type="entry name" value="DIGUANYLATE CYCLASE DGCM-RELATED"/>
    <property type="match status" value="1"/>
</dbReference>
<dbReference type="InterPro" id="IPR050469">
    <property type="entry name" value="Diguanylate_Cyclase"/>
</dbReference>
<dbReference type="GO" id="GO:0043709">
    <property type="term" value="P:cell adhesion involved in single-species biofilm formation"/>
    <property type="evidence" value="ECO:0007669"/>
    <property type="project" value="TreeGrafter"/>
</dbReference>
<keyword evidence="4" id="KW-0812">Transmembrane</keyword>
<dbReference type="GO" id="GO:0005886">
    <property type="term" value="C:plasma membrane"/>
    <property type="evidence" value="ECO:0007669"/>
    <property type="project" value="TreeGrafter"/>
</dbReference>
<evidence type="ECO:0000259" key="5">
    <source>
        <dbReference type="PROSITE" id="PS50887"/>
    </source>
</evidence>
<dbReference type="Proteomes" id="UP000237466">
    <property type="component" value="Unassembled WGS sequence"/>
</dbReference>
<evidence type="ECO:0000313" key="8">
    <source>
        <dbReference type="Proteomes" id="UP000237466"/>
    </source>
</evidence>
<dbReference type="GO" id="GO:0052621">
    <property type="term" value="F:diguanylate cyclase activity"/>
    <property type="evidence" value="ECO:0007669"/>
    <property type="project" value="UniProtKB-EC"/>
</dbReference>
<proteinExistence type="predicted"/>
<dbReference type="AlphaFoldDB" id="A0A1W6M506"/>
<dbReference type="EMBL" id="CP019290">
    <property type="protein sequence ID" value="AXX59414.1"/>
    <property type="molecule type" value="Genomic_DNA"/>
</dbReference>
<dbReference type="SUPFAM" id="SSF55073">
    <property type="entry name" value="Nucleotide cyclase"/>
    <property type="match status" value="1"/>
</dbReference>
<feature type="transmembrane region" description="Helical" evidence="4">
    <location>
        <begin position="321"/>
        <end position="340"/>
    </location>
</feature>
<dbReference type="NCBIfam" id="TIGR00254">
    <property type="entry name" value="GGDEF"/>
    <property type="match status" value="1"/>
</dbReference>
<protein>
    <recommendedName>
        <fullName evidence="2">diguanylate cyclase</fullName>
        <ecNumber evidence="2">2.7.7.65</ecNumber>
    </recommendedName>
</protein>
<organism evidence="7 8">
    <name type="scientific">Vibrio vulnificus</name>
    <dbReference type="NCBI Taxonomy" id="672"/>
    <lineage>
        <taxon>Bacteria</taxon>
        <taxon>Pseudomonadati</taxon>
        <taxon>Pseudomonadota</taxon>
        <taxon>Gammaproteobacteria</taxon>
        <taxon>Vibrionales</taxon>
        <taxon>Vibrionaceae</taxon>
        <taxon>Vibrio</taxon>
    </lineage>
</organism>
<feature type="transmembrane region" description="Helical" evidence="4">
    <location>
        <begin position="29"/>
        <end position="50"/>
    </location>
</feature>
<keyword evidence="4" id="KW-1133">Transmembrane helix</keyword>
<comment type="catalytic activity">
    <reaction evidence="3">
        <text>2 GTP = 3',3'-c-di-GMP + 2 diphosphate</text>
        <dbReference type="Rhea" id="RHEA:24898"/>
        <dbReference type="ChEBI" id="CHEBI:33019"/>
        <dbReference type="ChEBI" id="CHEBI:37565"/>
        <dbReference type="ChEBI" id="CHEBI:58805"/>
        <dbReference type="EC" id="2.7.7.65"/>
    </reaction>
</comment>
<dbReference type="CDD" id="cd01949">
    <property type="entry name" value="GGDEF"/>
    <property type="match status" value="1"/>
</dbReference>
<reference evidence="7 8" key="2">
    <citation type="journal article" date="2018" name="Front. Microbiol.">
        <title>Phylogeny of Vibrio vulnificus from the Analysis of the Core-Genome: Implications for Intra-Species Taxonomy.</title>
        <authorList>
            <person name="Roig F.J."/>
            <person name="Gonzalez-Candelas F."/>
            <person name="Sanjuan E."/>
            <person name="Fouz B."/>
            <person name="Feil E.J."/>
            <person name="Llorens C."/>
            <person name="Baker-Austin C."/>
            <person name="Oliver J.D."/>
            <person name="Danin-Poleg Y."/>
            <person name="Gibas C.J."/>
            <person name="Kashi Y."/>
            <person name="Gulig P.A."/>
            <person name="Morrison S.S."/>
            <person name="Amaro C."/>
        </authorList>
    </citation>
    <scope>NUCLEOTIDE SEQUENCE [LARGE SCALE GENOMIC DNA]</scope>
    <source>
        <strain evidence="7 8">CECT4608</strain>
    </source>
</reference>
<dbReference type="FunFam" id="3.30.70.270:FF:000001">
    <property type="entry name" value="Diguanylate cyclase domain protein"/>
    <property type="match status" value="1"/>
</dbReference>